<name>A0ABP1ADB7_9BRYO</name>
<reference evidence="2" key="1">
    <citation type="submission" date="2024-03" db="EMBL/GenBank/DDBJ databases">
        <authorList>
            <consortium name="ELIXIR-Norway"/>
            <consortium name="Elixir Norway"/>
        </authorList>
    </citation>
    <scope>NUCLEOTIDE SEQUENCE</scope>
</reference>
<feature type="region of interest" description="Disordered" evidence="1">
    <location>
        <begin position="172"/>
        <end position="253"/>
    </location>
</feature>
<evidence type="ECO:0000313" key="2">
    <source>
        <dbReference type="EMBL" id="CAK9860526.1"/>
    </source>
</evidence>
<feature type="region of interest" description="Disordered" evidence="1">
    <location>
        <begin position="1"/>
        <end position="20"/>
    </location>
</feature>
<evidence type="ECO:0000313" key="3">
    <source>
        <dbReference type="Proteomes" id="UP001497522"/>
    </source>
</evidence>
<organism evidence="2 3">
    <name type="scientific">Sphagnum jensenii</name>
    <dbReference type="NCBI Taxonomy" id="128206"/>
    <lineage>
        <taxon>Eukaryota</taxon>
        <taxon>Viridiplantae</taxon>
        <taxon>Streptophyta</taxon>
        <taxon>Embryophyta</taxon>
        <taxon>Bryophyta</taxon>
        <taxon>Sphagnophytina</taxon>
        <taxon>Sphagnopsida</taxon>
        <taxon>Sphagnales</taxon>
        <taxon>Sphagnaceae</taxon>
        <taxon>Sphagnum</taxon>
    </lineage>
</organism>
<feature type="compositionally biased region" description="Basic and acidic residues" evidence="1">
    <location>
        <begin position="242"/>
        <end position="253"/>
    </location>
</feature>
<protein>
    <submittedName>
        <fullName evidence="2">Uncharacterized protein</fullName>
    </submittedName>
</protein>
<dbReference type="Proteomes" id="UP001497522">
    <property type="component" value="Chromosome 11"/>
</dbReference>
<feature type="region of interest" description="Disordered" evidence="1">
    <location>
        <begin position="275"/>
        <end position="306"/>
    </location>
</feature>
<accession>A0ABP1ADB7</accession>
<feature type="compositionally biased region" description="Polar residues" evidence="1">
    <location>
        <begin position="1"/>
        <end position="17"/>
    </location>
</feature>
<sequence length="338" mass="37335">MMQTEEVTEPSQELTQPPTLPVCQHFPIVSTHPFDSHQLQEHLSVTAAEQQQQQQQQLIRMFFPTSTKAAPVPSCCDAVTCGVESVEVMSEQPLQKVVNSDPCLTESKATPAEVDHPARSLKRGQCSSSNLIRNEEDVAHASDGNYVCVKTKRPKLTRSQASFDLQLLASQPLSSASAQKPLGSRRKRAPRNTRRNKDRASRSLHHSTSRCGFRTPGSSSEDESKGKSPPRSSSISAFVQSEPDHSVCDPEHSVDMTGSYYSIDDYYEVPHWITPTSSENTGDDQEIHSSHDDGGGQMEVESRYIRPDDRRSFEILETLLNRMYLNAAPASSSASTGC</sequence>
<feature type="compositionally biased region" description="Basic and acidic residues" evidence="1">
    <location>
        <begin position="285"/>
        <end position="306"/>
    </location>
</feature>
<feature type="compositionally biased region" description="Polar residues" evidence="1">
    <location>
        <begin position="230"/>
        <end position="239"/>
    </location>
</feature>
<feature type="compositionally biased region" description="Basic residues" evidence="1">
    <location>
        <begin position="183"/>
        <end position="208"/>
    </location>
</feature>
<keyword evidence="3" id="KW-1185">Reference proteome</keyword>
<proteinExistence type="predicted"/>
<gene>
    <name evidence="2" type="ORF">CSSPJE1EN2_LOCUS3521</name>
</gene>
<evidence type="ECO:0000256" key="1">
    <source>
        <dbReference type="SAM" id="MobiDB-lite"/>
    </source>
</evidence>
<dbReference type="EMBL" id="OZ023712">
    <property type="protein sequence ID" value="CAK9860526.1"/>
    <property type="molecule type" value="Genomic_DNA"/>
</dbReference>